<dbReference type="Proteomes" id="UP000281985">
    <property type="component" value="Unassembled WGS sequence"/>
</dbReference>
<accession>A0A3M0FXI0</accession>
<evidence type="ECO:0000256" key="1">
    <source>
        <dbReference type="SAM" id="Phobius"/>
    </source>
</evidence>
<dbReference type="EMBL" id="REFV01000011">
    <property type="protein sequence ID" value="RMB57411.1"/>
    <property type="molecule type" value="Genomic_DNA"/>
</dbReference>
<dbReference type="AlphaFoldDB" id="A0A3M0FXI0"/>
<reference evidence="2 3" key="1">
    <citation type="submission" date="2018-10" db="EMBL/GenBank/DDBJ databases">
        <title>Dokdonia luteus sp. nov., isolated from sea water.</title>
        <authorList>
            <person name="Zhou L.Y."/>
            <person name="Du Z.J."/>
        </authorList>
    </citation>
    <scope>NUCLEOTIDE SEQUENCE [LARGE SCALE GENOMIC DNA]</scope>
    <source>
        <strain evidence="2 3">SH27</strain>
    </source>
</reference>
<name>A0A3M0FXI0_9FLAO</name>
<evidence type="ECO:0000313" key="3">
    <source>
        <dbReference type="Proteomes" id="UP000281985"/>
    </source>
</evidence>
<dbReference type="OrthoDB" id="7297045at2"/>
<keyword evidence="3" id="KW-1185">Reference proteome</keyword>
<comment type="caution">
    <text evidence="2">The sequence shown here is derived from an EMBL/GenBank/DDBJ whole genome shotgun (WGS) entry which is preliminary data.</text>
</comment>
<keyword evidence="1" id="KW-1133">Transmembrane helix</keyword>
<evidence type="ECO:0008006" key="4">
    <source>
        <dbReference type="Google" id="ProtNLM"/>
    </source>
</evidence>
<evidence type="ECO:0000313" key="2">
    <source>
        <dbReference type="EMBL" id="RMB57411.1"/>
    </source>
</evidence>
<keyword evidence="1" id="KW-0472">Membrane</keyword>
<sequence length="289" mass="33145">MRRLVLYIASIVIVTLTLMIVLDYVYSTAFRNEFPRNKIQLVANLKNEHIDYIFLGSSRVENHIDCGQIENLTGKSCINLGLQGGRFNDYRVLISLLKENRVTFEKMLVQLDYSYNLNDYSPAFLANLVPFVGRDDFPKKIKEELNLPIAYKIPFIRFASNDKLTGIREMILQYAGKEPSNNLSNGFKPLQGIGTAVSVTFPKEIANNNDELDAIQSINENIIFFTAPYCKNTANRDAYMDALTERYPKLKNYIAIFDDQEQYYSNCGHLNKEGAERFTEVLTQEILLD</sequence>
<organism evidence="2 3">
    <name type="scientific">Dokdonia sinensis</name>
    <dbReference type="NCBI Taxonomy" id="2479847"/>
    <lineage>
        <taxon>Bacteria</taxon>
        <taxon>Pseudomonadati</taxon>
        <taxon>Bacteroidota</taxon>
        <taxon>Flavobacteriia</taxon>
        <taxon>Flavobacteriales</taxon>
        <taxon>Flavobacteriaceae</taxon>
        <taxon>Dokdonia</taxon>
    </lineage>
</organism>
<keyword evidence="1" id="KW-0812">Transmembrane</keyword>
<feature type="transmembrane region" description="Helical" evidence="1">
    <location>
        <begin position="6"/>
        <end position="26"/>
    </location>
</feature>
<proteinExistence type="predicted"/>
<gene>
    <name evidence="2" type="ORF">EAX61_11740</name>
</gene>
<protein>
    <recommendedName>
        <fullName evidence="4">SGNH/GDSL hydrolase family protein</fullName>
    </recommendedName>
</protein>